<dbReference type="AlphaFoldDB" id="A0A0H3BI25"/>
<feature type="domain" description="Phosphoribosyltransferase" evidence="9">
    <location>
        <begin position="211"/>
        <end position="371"/>
    </location>
</feature>
<dbReference type="NCBIfam" id="NF005299">
    <property type="entry name" value="PRK06827.1"/>
    <property type="match status" value="1"/>
</dbReference>
<dbReference type="GO" id="GO:0002189">
    <property type="term" value="C:ribose phosphate diphosphokinase complex"/>
    <property type="evidence" value="ECO:0007669"/>
    <property type="project" value="TreeGrafter"/>
</dbReference>
<evidence type="ECO:0000256" key="4">
    <source>
        <dbReference type="ARBA" id="ARBA00022741"/>
    </source>
</evidence>
<dbReference type="Pfam" id="PF00156">
    <property type="entry name" value="Pribosyltran"/>
    <property type="match status" value="1"/>
</dbReference>
<dbReference type="InterPro" id="IPR029057">
    <property type="entry name" value="PRTase-like"/>
</dbReference>
<evidence type="ECO:0000256" key="8">
    <source>
        <dbReference type="RuleBase" id="RU004324"/>
    </source>
</evidence>
<dbReference type="NCBIfam" id="TIGR01251">
    <property type="entry name" value="ribP_PPkin"/>
    <property type="match status" value="1"/>
</dbReference>
<evidence type="ECO:0000313" key="12">
    <source>
        <dbReference type="Proteomes" id="UP000001202"/>
    </source>
</evidence>
<keyword evidence="2" id="KW-0808">Transferase</keyword>
<organism evidence="11 12">
    <name type="scientific">Treponema pallidum subsp. pallidum (strain SS14)</name>
    <dbReference type="NCBI Taxonomy" id="455434"/>
    <lineage>
        <taxon>Bacteria</taxon>
        <taxon>Pseudomonadati</taxon>
        <taxon>Spirochaetota</taxon>
        <taxon>Spirochaetia</taxon>
        <taxon>Spirochaetales</taxon>
        <taxon>Treponemataceae</taxon>
        <taxon>Treponema</taxon>
    </lineage>
</organism>
<dbReference type="GO" id="GO:0006164">
    <property type="term" value="P:purine nucleotide biosynthetic process"/>
    <property type="evidence" value="ECO:0007669"/>
    <property type="project" value="TreeGrafter"/>
</dbReference>
<dbReference type="PATRIC" id="fig|455434.6.peg.297"/>
<dbReference type="SUPFAM" id="SSF53271">
    <property type="entry name" value="PRTase-like"/>
    <property type="match status" value="2"/>
</dbReference>
<evidence type="ECO:0000259" key="10">
    <source>
        <dbReference type="Pfam" id="PF13793"/>
    </source>
</evidence>
<evidence type="ECO:0000256" key="5">
    <source>
        <dbReference type="ARBA" id="ARBA00022777"/>
    </source>
</evidence>
<sequence length="421" mass="47431">MRCSGFTDLAIVACPGGEHFADETIKHLTRVCERKFHQRMDRLTDRYGLDSGSVIRDANFYRDLFSTELCAHDDVRRFNPPHFKVDAQFICFLNGELKTQINECIRGKDVFIFQDVENHQPVLVNNGKSKKIFSVNDHVMMLIVTIDAVRHAGAGRVTLVLPTYPYSRQHKKCGREGLTAGLLGSVYEYLGVSHIVTLDLHSREIENAFHRTRLENLHASYQIIRELAKIENLSDPDIPFVVVAPDSGAVERNKFYSSGLKKPLAMIYKVRDYSVVAQNAKQSNIVEINLLGDVEGKTAFIADDMLGSGGTMLKAMEFLKSRGAKQVIAAVSLPFFTGNALELFDEAYEKRYFSRIIGTNAVFHTQLSHKQWYTETDVSGLFARVIARIHHNQSLSSLLDDRSIIERLLHARLSVAGTPRA</sequence>
<evidence type="ECO:0000313" key="11">
    <source>
        <dbReference type="EMBL" id="ACD70721.1"/>
    </source>
</evidence>
<dbReference type="EMBL" id="CP000805">
    <property type="protein sequence ID" value="ACD70721.1"/>
    <property type="molecule type" value="Genomic_DNA"/>
</dbReference>
<gene>
    <name evidence="11" type="primary">prs</name>
    <name evidence="11" type="ordered locus">TPASS_0294</name>
</gene>
<dbReference type="Gene3D" id="3.40.50.2020">
    <property type="match status" value="2"/>
</dbReference>
<dbReference type="GO" id="GO:0000287">
    <property type="term" value="F:magnesium ion binding"/>
    <property type="evidence" value="ECO:0007669"/>
    <property type="project" value="InterPro"/>
</dbReference>
<keyword evidence="3 8" id="KW-0545">Nucleotide biosynthesis</keyword>
<dbReference type="GO" id="GO:0016301">
    <property type="term" value="F:kinase activity"/>
    <property type="evidence" value="ECO:0007669"/>
    <property type="project" value="UniProtKB-KW"/>
</dbReference>
<dbReference type="CDD" id="cd06223">
    <property type="entry name" value="PRTases_typeI"/>
    <property type="match status" value="1"/>
</dbReference>
<dbReference type="PANTHER" id="PTHR10210">
    <property type="entry name" value="RIBOSE-PHOSPHATE DIPHOSPHOKINASE FAMILY MEMBER"/>
    <property type="match status" value="1"/>
</dbReference>
<reference evidence="11 12" key="1">
    <citation type="journal article" date="2008" name="BMC Microbiol.">
        <title>Complete genome sequence of Treponema pallidum ssp. pallidum strain SS14 determined with oligonucleotide arrays.</title>
        <authorList>
            <person name="Matejkova P."/>
            <person name="Strouhal M."/>
            <person name="Smajs D."/>
            <person name="Norris S.J."/>
            <person name="Palzkill T."/>
            <person name="Petrosino J.F."/>
            <person name="Sodergren E."/>
            <person name="Norton J.E."/>
            <person name="Singh J."/>
            <person name="Richmond T.A."/>
            <person name="Molla M.N."/>
            <person name="Albert T.J."/>
            <person name="Weinstock G.M."/>
        </authorList>
    </citation>
    <scope>NUCLEOTIDE SEQUENCE [LARGE SCALE GENOMIC DNA]</scope>
    <source>
        <strain evidence="11 12">SS14</strain>
    </source>
</reference>
<keyword evidence="4" id="KW-0547">Nucleotide-binding</keyword>
<dbReference type="GeneID" id="93876081"/>
<keyword evidence="6" id="KW-0067">ATP-binding</keyword>
<comment type="similarity">
    <text evidence="8">Belongs to the ribose-phosphate pyrophosphokinase family.</text>
</comment>
<dbReference type="GO" id="GO:0005737">
    <property type="term" value="C:cytoplasm"/>
    <property type="evidence" value="ECO:0007669"/>
    <property type="project" value="TreeGrafter"/>
</dbReference>
<evidence type="ECO:0000259" key="9">
    <source>
        <dbReference type="Pfam" id="PF00156"/>
    </source>
</evidence>
<evidence type="ECO:0000256" key="3">
    <source>
        <dbReference type="ARBA" id="ARBA00022727"/>
    </source>
</evidence>
<evidence type="ECO:0000256" key="6">
    <source>
        <dbReference type="ARBA" id="ARBA00022840"/>
    </source>
</evidence>
<comment type="catalytic activity">
    <reaction evidence="7">
        <text>D-ribose 5-phosphate + ATP = 5-phospho-alpha-D-ribose 1-diphosphate + AMP + H(+)</text>
        <dbReference type="Rhea" id="RHEA:15609"/>
        <dbReference type="ChEBI" id="CHEBI:15378"/>
        <dbReference type="ChEBI" id="CHEBI:30616"/>
        <dbReference type="ChEBI" id="CHEBI:58017"/>
        <dbReference type="ChEBI" id="CHEBI:78346"/>
        <dbReference type="ChEBI" id="CHEBI:456215"/>
        <dbReference type="EC" id="2.7.6.1"/>
    </reaction>
</comment>
<dbReference type="GO" id="GO:0004749">
    <property type="term" value="F:ribose phosphate diphosphokinase activity"/>
    <property type="evidence" value="ECO:0007669"/>
    <property type="project" value="UniProtKB-EC"/>
</dbReference>
<evidence type="ECO:0000256" key="7">
    <source>
        <dbReference type="ARBA" id="ARBA00049535"/>
    </source>
</evidence>
<protein>
    <recommendedName>
        <fullName evidence="1">ribose-phosphate diphosphokinase</fullName>
        <ecNumber evidence="1">2.7.6.1</ecNumber>
    </recommendedName>
</protein>
<dbReference type="FunFam" id="3.40.50.2020:FF:000014">
    <property type="entry name" value="Ribose-phosphate pyrophosphokinase 1"/>
    <property type="match status" value="1"/>
</dbReference>
<dbReference type="GO" id="GO:0005524">
    <property type="term" value="F:ATP binding"/>
    <property type="evidence" value="ECO:0007669"/>
    <property type="project" value="UniProtKB-KW"/>
</dbReference>
<dbReference type="KEGG" id="tpp:TPASS_0294"/>
<dbReference type="GO" id="GO:0006015">
    <property type="term" value="P:5-phosphoribose 1-diphosphate biosynthetic process"/>
    <property type="evidence" value="ECO:0007669"/>
    <property type="project" value="TreeGrafter"/>
</dbReference>
<name>A0A0H3BI25_TREPS</name>
<dbReference type="PANTHER" id="PTHR10210:SF32">
    <property type="entry name" value="RIBOSE-PHOSPHATE PYROPHOSPHOKINASE 2"/>
    <property type="match status" value="1"/>
</dbReference>
<dbReference type="RefSeq" id="WP_010881743.1">
    <property type="nucleotide sequence ID" value="NC_010741.1"/>
</dbReference>
<evidence type="ECO:0000256" key="2">
    <source>
        <dbReference type="ARBA" id="ARBA00022679"/>
    </source>
</evidence>
<dbReference type="InterPro" id="IPR005946">
    <property type="entry name" value="Rib-P_diPkinase"/>
</dbReference>
<accession>A0A0H3BI25</accession>
<dbReference type="Proteomes" id="UP000001202">
    <property type="component" value="Chromosome"/>
</dbReference>
<dbReference type="Pfam" id="PF13793">
    <property type="entry name" value="Pribosyltran_N"/>
    <property type="match status" value="1"/>
</dbReference>
<dbReference type="InterPro" id="IPR029099">
    <property type="entry name" value="Pribosyltran_N"/>
</dbReference>
<keyword evidence="5" id="KW-0418">Kinase</keyword>
<dbReference type="InterPro" id="IPR000836">
    <property type="entry name" value="PRTase_dom"/>
</dbReference>
<feature type="domain" description="Ribose-phosphate pyrophosphokinase N-terminal" evidence="10">
    <location>
        <begin position="90"/>
        <end position="188"/>
    </location>
</feature>
<dbReference type="SMART" id="SM01400">
    <property type="entry name" value="Pribosyltran_N"/>
    <property type="match status" value="1"/>
</dbReference>
<evidence type="ECO:0000256" key="1">
    <source>
        <dbReference type="ARBA" id="ARBA00013247"/>
    </source>
</evidence>
<proteinExistence type="inferred from homology"/>
<dbReference type="EC" id="2.7.6.1" evidence="1"/>